<protein>
    <submittedName>
        <fullName evidence="1">Uncharacterized protein</fullName>
    </submittedName>
</protein>
<gene>
    <name evidence="1" type="ORF">WG66_75</name>
</gene>
<dbReference type="EMBL" id="LATX01000043">
    <property type="protein sequence ID" value="KTB47348.1"/>
    <property type="molecule type" value="Genomic_DNA"/>
</dbReference>
<comment type="caution">
    <text evidence="1">The sequence shown here is derived from an EMBL/GenBank/DDBJ whole genome shotgun (WGS) entry which is preliminary data.</text>
</comment>
<organism evidence="1 2">
    <name type="scientific">Moniliophthora roreri</name>
    <name type="common">Frosty pod rot fungus</name>
    <name type="synonym">Monilia roreri</name>
    <dbReference type="NCBI Taxonomy" id="221103"/>
    <lineage>
        <taxon>Eukaryota</taxon>
        <taxon>Fungi</taxon>
        <taxon>Dikarya</taxon>
        <taxon>Basidiomycota</taxon>
        <taxon>Agaricomycotina</taxon>
        <taxon>Agaricomycetes</taxon>
        <taxon>Agaricomycetidae</taxon>
        <taxon>Agaricales</taxon>
        <taxon>Marasmiineae</taxon>
        <taxon>Marasmiaceae</taxon>
        <taxon>Moniliophthora</taxon>
    </lineage>
</organism>
<reference evidence="1 2" key="1">
    <citation type="submission" date="2015-12" db="EMBL/GenBank/DDBJ databases">
        <title>Draft genome sequence of Moniliophthora roreri, the causal agent of frosty pod rot of cacao.</title>
        <authorList>
            <person name="Aime M.C."/>
            <person name="Diaz-Valderrama J.R."/>
            <person name="Kijpornyongpan T."/>
            <person name="Phillips-Mora W."/>
        </authorList>
    </citation>
    <scope>NUCLEOTIDE SEQUENCE [LARGE SCALE GENOMIC DNA]</scope>
    <source>
        <strain evidence="1 2">MCA 2952</strain>
    </source>
</reference>
<dbReference type="AlphaFoldDB" id="A0A0W0GFK6"/>
<dbReference type="Proteomes" id="UP000054988">
    <property type="component" value="Unassembled WGS sequence"/>
</dbReference>
<accession>A0A0W0GFK6</accession>
<evidence type="ECO:0000313" key="1">
    <source>
        <dbReference type="EMBL" id="KTB47348.1"/>
    </source>
</evidence>
<sequence>MTAVFNLPPKPKILPNSGKIIPGSWCYGSDPQVSVIANQVSQASDPKTEIAYYLLKSFRSWQALDASPSNNLFRLPSIFSLIMHPKSYEVRERIVISSELQLLITERKSACSIGVRELPAIPLSFAERNPSLGHVNDGFSESDARCTGIA</sequence>
<proteinExistence type="predicted"/>
<name>A0A0W0GFK6_MONRR</name>
<evidence type="ECO:0000313" key="2">
    <source>
        <dbReference type="Proteomes" id="UP000054988"/>
    </source>
</evidence>